<dbReference type="PANTHER" id="PTHR43462">
    <property type="entry name" value="ALANYL-TRNA EDITING PROTEIN"/>
    <property type="match status" value="1"/>
</dbReference>
<feature type="region of interest" description="Disordered" evidence="1">
    <location>
        <begin position="137"/>
        <end position="156"/>
    </location>
</feature>
<dbReference type="SUPFAM" id="SSF55186">
    <property type="entry name" value="ThrRS/AlaRS common domain"/>
    <property type="match status" value="1"/>
</dbReference>
<reference evidence="2 3" key="1">
    <citation type="submission" date="2020-08" db="EMBL/GenBank/DDBJ databases">
        <title>Genomic Encyclopedia of Type Strains, Phase IV (KMG-IV): sequencing the most valuable type-strain genomes for metagenomic binning, comparative biology and taxonomic classification.</title>
        <authorList>
            <person name="Goeker M."/>
        </authorList>
    </citation>
    <scope>NUCLEOTIDE SEQUENCE [LARGE SCALE GENOMIC DNA]</scope>
    <source>
        <strain evidence="2 3">DSM 44197</strain>
    </source>
</reference>
<dbReference type="EMBL" id="JACJIA010000010">
    <property type="protein sequence ID" value="MBA8955041.1"/>
    <property type="molecule type" value="Genomic_DNA"/>
</dbReference>
<dbReference type="Gene3D" id="2.40.30.130">
    <property type="match status" value="1"/>
</dbReference>
<proteinExistence type="predicted"/>
<dbReference type="Gene3D" id="3.30.980.10">
    <property type="entry name" value="Threonyl-trna Synthetase, Chain A, domain 2"/>
    <property type="match status" value="1"/>
</dbReference>
<comment type="caution">
    <text evidence="2">The sequence shown here is derived from an EMBL/GenBank/DDBJ whole genome shotgun (WGS) entry which is preliminary data.</text>
</comment>
<gene>
    <name evidence="2" type="ORF">HNR61_006698</name>
</gene>
<dbReference type="InterPro" id="IPR009000">
    <property type="entry name" value="Transl_B-barrel_sf"/>
</dbReference>
<dbReference type="SUPFAM" id="SSF50447">
    <property type="entry name" value="Translation proteins"/>
    <property type="match status" value="1"/>
</dbReference>
<evidence type="ECO:0000313" key="2">
    <source>
        <dbReference type="EMBL" id="MBA8955041.1"/>
    </source>
</evidence>
<keyword evidence="3" id="KW-1185">Reference proteome</keyword>
<dbReference type="AlphaFoldDB" id="A0A7W3LVI9"/>
<evidence type="ECO:0000313" key="3">
    <source>
        <dbReference type="Proteomes" id="UP000572680"/>
    </source>
</evidence>
<dbReference type="Proteomes" id="UP000572680">
    <property type="component" value="Unassembled WGS sequence"/>
</dbReference>
<organism evidence="2 3">
    <name type="scientific">Actinomadura namibiensis</name>
    <dbReference type="NCBI Taxonomy" id="182080"/>
    <lineage>
        <taxon>Bacteria</taxon>
        <taxon>Bacillati</taxon>
        <taxon>Actinomycetota</taxon>
        <taxon>Actinomycetes</taxon>
        <taxon>Streptosporangiales</taxon>
        <taxon>Thermomonosporaceae</taxon>
        <taxon>Actinomadura</taxon>
    </lineage>
</organism>
<dbReference type="InterPro" id="IPR051335">
    <property type="entry name" value="Alanyl-tRNA_Editing_Enzymes"/>
</dbReference>
<sequence>MVHQTEQTPSYLDDTHLTEIVTRVVAAGRQDDGAAWVAVRDNLFHPQGGGQPADRGWLDGCEVVPVRDAATGLVVLRAADADVRDLDGLAAGDEAKARVDADLRLLHAALHTAGHLVEAAGRAQDWTYTGSNHFPGQARIEFTPDDPGPLSDAGRREEAADRLRAFVAAAVADGLPVTAAPGPDGLRLVSIGGLHTAPCGGTHVRGLADLADVAITAVKLRKGRLRASYSASHRTAG</sequence>
<dbReference type="GO" id="GO:0000166">
    <property type="term" value="F:nucleotide binding"/>
    <property type="evidence" value="ECO:0007669"/>
    <property type="project" value="InterPro"/>
</dbReference>
<dbReference type="PANTHER" id="PTHR43462:SF2">
    <property type="entry name" value="THREONYL AND ALANYL TRNA SYNTHETASE SECOND ADDITIONAL DOMAIN-CONTAINING PROTEIN"/>
    <property type="match status" value="1"/>
</dbReference>
<evidence type="ECO:0000256" key="1">
    <source>
        <dbReference type="SAM" id="MobiDB-lite"/>
    </source>
</evidence>
<protein>
    <submittedName>
        <fullName evidence="2">Ser-tRNA(Ala) deacylase AlaX</fullName>
    </submittedName>
</protein>
<dbReference type="RefSeq" id="WP_220510062.1">
    <property type="nucleotide sequence ID" value="NZ_BAAALP010000084.1"/>
</dbReference>
<name>A0A7W3LVI9_ACTNM</name>
<dbReference type="InterPro" id="IPR018163">
    <property type="entry name" value="Thr/Ala-tRNA-synth_IIc_edit"/>
</dbReference>
<accession>A0A7W3LVI9</accession>